<dbReference type="InterPro" id="IPR028098">
    <property type="entry name" value="Glyco_trans_4-like_N"/>
</dbReference>
<dbReference type="GO" id="GO:0004378">
    <property type="term" value="F:GDP-Man:Man(1)GlcNAc(2)-PP-Dol alpha-1,3-mannosyltransferase activity"/>
    <property type="evidence" value="ECO:0007669"/>
    <property type="project" value="UniProtKB-UniRule"/>
</dbReference>
<protein>
    <recommendedName>
        <fullName evidence="10">Alpha-1,3/1,6-mannosyltransferase ALG2</fullName>
        <ecNumber evidence="10">2.4.1.132</ecNumber>
        <ecNumber evidence="10">2.4.1.257</ecNumber>
    </recommendedName>
    <alternativeName>
        <fullName evidence="10">GDP-Man:Man(1)GlcNAc(2)-PP-Dol alpha-1,3-mannosyltransferase</fullName>
    </alternativeName>
</protein>
<accession>A0A1X6PEG4</accession>
<dbReference type="GO" id="GO:0005789">
    <property type="term" value="C:endoplasmic reticulum membrane"/>
    <property type="evidence" value="ECO:0007669"/>
    <property type="project" value="UniProtKB-SubCell"/>
</dbReference>
<gene>
    <name evidence="14" type="ORF">BU14_0082s0017</name>
</gene>
<keyword evidence="15" id="KW-1185">Reference proteome</keyword>
<evidence type="ECO:0000256" key="7">
    <source>
        <dbReference type="ARBA" id="ARBA00023136"/>
    </source>
</evidence>
<dbReference type="Proteomes" id="UP000218209">
    <property type="component" value="Unassembled WGS sequence"/>
</dbReference>
<keyword evidence="3 10" id="KW-0808">Transferase</keyword>
<evidence type="ECO:0000256" key="5">
    <source>
        <dbReference type="ARBA" id="ARBA00022824"/>
    </source>
</evidence>
<keyword evidence="2 10" id="KW-0328">Glycosyltransferase</keyword>
<sequence>MRVAFLHPDLGLGGAERLIIDAATALAARGHGVTIYTAARDGARCFADVHPDRPAGAVPAVVVLPPPIPRTVAGGGAAVLAAARMTALAAVIVATGRPDVVVVDQVAAPVLLLRAAGVPTVFYCHYPDVDAAGVAAADAVGVNSEFTRAAYGRAYPGAPAPAVVYPAVRAVGGGGADGAAAAADAADADAPLTLLSINRYERKKNIPLALETLAHLLRPDGGGGVALPPGAAARLRLLHMGGYDERLSENVQHHDELAARAAAPDLAGRVTLAVNAADAEVAGALACATALLYTPTDEHFGIVPLQAAAAGLPVVAVAAGGPLETVADGVTGWLVPPTAAAFAGAVGRVLAAGGGGGGGAWPPPPARASRSGKPQPHT</sequence>
<dbReference type="OrthoDB" id="448893at2759"/>
<dbReference type="PANTHER" id="PTHR45918">
    <property type="entry name" value="ALPHA-1,3/1,6-MANNOSYLTRANSFERASE ALG2"/>
    <property type="match status" value="1"/>
</dbReference>
<dbReference type="Gene3D" id="3.40.50.2000">
    <property type="entry name" value="Glycogen Phosphorylase B"/>
    <property type="match status" value="2"/>
</dbReference>
<evidence type="ECO:0000256" key="9">
    <source>
        <dbReference type="ARBA" id="ARBA00045104"/>
    </source>
</evidence>
<comment type="catalytic activity">
    <reaction evidence="9 10">
        <text>an alpha-D-Man-(1-&gt;3)-beta-D-Man-(1-&gt;4)-beta-D-GlcNAc-(1-&gt;4)-alpha-D-GlcNAc-diphospho-di-trans,poly-cis-dolichol + GDP-alpha-D-mannose = an alpha-D-Man-(1-&gt;3)-[alpha-D-Man-(1-&gt;6)]-beta-D-Man-(1-&gt;4)-beta-D-GlcNAc-(1-&gt;4)-alpha-D-GlcNAc-diphospho-di-trans,poly-cis-dolichol + GDP + H(+)</text>
        <dbReference type="Rhea" id="RHEA:29519"/>
        <dbReference type="Rhea" id="RHEA-COMP:19513"/>
        <dbReference type="Rhea" id="RHEA-COMP:19515"/>
        <dbReference type="ChEBI" id="CHEBI:15378"/>
        <dbReference type="ChEBI" id="CHEBI:57527"/>
        <dbReference type="ChEBI" id="CHEBI:58189"/>
        <dbReference type="ChEBI" id="CHEBI:132510"/>
        <dbReference type="ChEBI" id="CHEBI:132511"/>
        <dbReference type="EC" id="2.4.1.257"/>
    </reaction>
    <physiologicalReaction direction="left-to-right" evidence="9 10">
        <dbReference type="Rhea" id="RHEA:29520"/>
    </physiologicalReaction>
</comment>
<dbReference type="Pfam" id="PF00534">
    <property type="entry name" value="Glycos_transf_1"/>
    <property type="match status" value="1"/>
</dbReference>
<dbReference type="AlphaFoldDB" id="A0A1X6PEG4"/>
<evidence type="ECO:0000256" key="3">
    <source>
        <dbReference type="ARBA" id="ARBA00022679"/>
    </source>
</evidence>
<feature type="region of interest" description="Disordered" evidence="11">
    <location>
        <begin position="354"/>
        <end position="378"/>
    </location>
</feature>
<evidence type="ECO:0000313" key="14">
    <source>
        <dbReference type="EMBL" id="OSX79252.1"/>
    </source>
</evidence>
<evidence type="ECO:0000313" key="15">
    <source>
        <dbReference type="Proteomes" id="UP000218209"/>
    </source>
</evidence>
<comment type="function">
    <text evidence="10">Mannosylates Man(2)GlcNAc(2)-dolichol diphosphate and Man(1)GlcNAc(2)-dolichol diphosphate to form Man(3)GlcNAc(2)-dolichol diphosphate.</text>
</comment>
<dbReference type="PANTHER" id="PTHR45918:SF1">
    <property type="entry name" value="ALPHA-1,3_1,6-MANNOSYLTRANSFERASE ALG2"/>
    <property type="match status" value="1"/>
</dbReference>
<feature type="domain" description="Glycosyl transferase family 1" evidence="12">
    <location>
        <begin position="191"/>
        <end position="350"/>
    </location>
</feature>
<dbReference type="EC" id="2.4.1.257" evidence="10"/>
<name>A0A1X6PEG4_PORUM</name>
<dbReference type="InterPro" id="IPR001296">
    <property type="entry name" value="Glyco_trans_1"/>
</dbReference>
<dbReference type="Pfam" id="PF13439">
    <property type="entry name" value="Glyco_transf_4"/>
    <property type="match status" value="1"/>
</dbReference>
<dbReference type="InterPro" id="IPR027054">
    <property type="entry name" value="ALG2"/>
</dbReference>
<dbReference type="GO" id="GO:0102704">
    <property type="term" value="F:GDP-Man:Man(2)GlcNAc(2)-PP-Dol alpha-1,6-mannosyltransferase activity"/>
    <property type="evidence" value="ECO:0007669"/>
    <property type="project" value="UniProtKB-UniRule"/>
</dbReference>
<keyword evidence="6" id="KW-1133">Transmembrane helix</keyword>
<comment type="catalytic activity">
    <reaction evidence="8 10">
        <text>a beta-D-Man-(1-&gt;4)-beta-D-GlcNAc-(1-&gt;4)-alpha-D-GlcNAc-diphospho-di-trans,poly-cis-dolichol + GDP-alpha-D-mannose = an alpha-D-Man-(1-&gt;3)-beta-D-Man-(1-&gt;4)-beta-D-GlcNAc-(1-&gt;4)-alpha-D-GlcNAc-diphospho-di-trans,poly-cis-dolichol + GDP + H(+)</text>
        <dbReference type="Rhea" id="RHEA:29515"/>
        <dbReference type="Rhea" id="RHEA-COMP:19511"/>
        <dbReference type="Rhea" id="RHEA-COMP:19513"/>
        <dbReference type="ChEBI" id="CHEBI:15378"/>
        <dbReference type="ChEBI" id="CHEBI:57527"/>
        <dbReference type="ChEBI" id="CHEBI:58189"/>
        <dbReference type="ChEBI" id="CHEBI:58472"/>
        <dbReference type="ChEBI" id="CHEBI:132510"/>
        <dbReference type="EC" id="2.4.1.132"/>
    </reaction>
    <physiologicalReaction direction="left-to-right" evidence="8 10">
        <dbReference type="Rhea" id="RHEA:29516"/>
    </physiologicalReaction>
</comment>
<comment type="subcellular location">
    <subcellularLocation>
        <location evidence="10">Endoplasmic reticulum membrane</location>
        <topology evidence="10">Single-pass membrane protein</topology>
    </subcellularLocation>
</comment>
<evidence type="ECO:0000256" key="2">
    <source>
        <dbReference type="ARBA" id="ARBA00022676"/>
    </source>
</evidence>
<dbReference type="EMBL" id="KV918794">
    <property type="protein sequence ID" value="OSX79252.1"/>
    <property type="molecule type" value="Genomic_DNA"/>
</dbReference>
<keyword evidence="5" id="KW-0256">Endoplasmic reticulum</keyword>
<organism evidence="14 15">
    <name type="scientific">Porphyra umbilicalis</name>
    <name type="common">Purple laver</name>
    <name type="synonym">Red alga</name>
    <dbReference type="NCBI Taxonomy" id="2786"/>
    <lineage>
        <taxon>Eukaryota</taxon>
        <taxon>Rhodophyta</taxon>
        <taxon>Bangiophyceae</taxon>
        <taxon>Bangiales</taxon>
        <taxon>Bangiaceae</taxon>
        <taxon>Porphyra</taxon>
    </lineage>
</organism>
<evidence type="ECO:0000256" key="10">
    <source>
        <dbReference type="RuleBase" id="RU367136"/>
    </source>
</evidence>
<feature type="domain" description="Glycosyltransferase subfamily 4-like N-terminal" evidence="13">
    <location>
        <begin position="13"/>
        <end position="165"/>
    </location>
</feature>
<evidence type="ECO:0000256" key="1">
    <source>
        <dbReference type="ARBA" id="ARBA00004922"/>
    </source>
</evidence>
<comment type="similarity">
    <text evidence="10">Belongs to the glycosyltransferase group 1 family.</text>
</comment>
<evidence type="ECO:0000256" key="11">
    <source>
        <dbReference type="SAM" id="MobiDB-lite"/>
    </source>
</evidence>
<dbReference type="UniPathway" id="UPA00378"/>
<keyword evidence="7" id="KW-0472">Membrane</keyword>
<evidence type="ECO:0000256" key="8">
    <source>
        <dbReference type="ARBA" id="ARBA00045103"/>
    </source>
</evidence>
<reference evidence="14 15" key="1">
    <citation type="submission" date="2017-03" db="EMBL/GenBank/DDBJ databases">
        <title>WGS assembly of Porphyra umbilicalis.</title>
        <authorList>
            <person name="Brawley S.H."/>
            <person name="Blouin N.A."/>
            <person name="Ficko-Blean E."/>
            <person name="Wheeler G.L."/>
            <person name="Lohr M."/>
            <person name="Goodson H.V."/>
            <person name="Jenkins J.W."/>
            <person name="Blaby-Haas C.E."/>
            <person name="Helliwell K.E."/>
            <person name="Chan C."/>
            <person name="Marriage T."/>
            <person name="Bhattacharya D."/>
            <person name="Klein A.S."/>
            <person name="Badis Y."/>
            <person name="Brodie J."/>
            <person name="Cao Y."/>
            <person name="Collen J."/>
            <person name="Dittami S.M."/>
            <person name="Gachon C.M."/>
            <person name="Green B.R."/>
            <person name="Karpowicz S."/>
            <person name="Kim J.W."/>
            <person name="Kudahl U."/>
            <person name="Lin S."/>
            <person name="Michel G."/>
            <person name="Mittag M."/>
            <person name="Olson B.J."/>
            <person name="Pangilinan J."/>
            <person name="Peng Y."/>
            <person name="Qiu H."/>
            <person name="Shu S."/>
            <person name="Singer J.T."/>
            <person name="Smith A.G."/>
            <person name="Sprecher B.N."/>
            <person name="Wagner V."/>
            <person name="Wang W."/>
            <person name="Wang Z.-Y."/>
            <person name="Yan J."/>
            <person name="Yarish C."/>
            <person name="Zoeuner-Riek S."/>
            <person name="Zhuang Y."/>
            <person name="Zou Y."/>
            <person name="Lindquist E.A."/>
            <person name="Grimwood J."/>
            <person name="Barry K."/>
            <person name="Rokhsar D.S."/>
            <person name="Schmutz J."/>
            <person name="Stiller J.W."/>
            <person name="Grossman A.R."/>
            <person name="Prochnik S.E."/>
        </authorList>
    </citation>
    <scope>NUCLEOTIDE SEQUENCE [LARGE SCALE GENOMIC DNA]</scope>
    <source>
        <strain evidence="14">4086291</strain>
    </source>
</reference>
<dbReference type="EC" id="2.4.1.132" evidence="10"/>
<evidence type="ECO:0000256" key="6">
    <source>
        <dbReference type="ARBA" id="ARBA00022989"/>
    </source>
</evidence>
<evidence type="ECO:0000259" key="13">
    <source>
        <dbReference type="Pfam" id="PF13439"/>
    </source>
</evidence>
<evidence type="ECO:0000259" key="12">
    <source>
        <dbReference type="Pfam" id="PF00534"/>
    </source>
</evidence>
<dbReference type="SUPFAM" id="SSF53756">
    <property type="entry name" value="UDP-Glycosyltransferase/glycogen phosphorylase"/>
    <property type="match status" value="1"/>
</dbReference>
<proteinExistence type="inferred from homology"/>
<keyword evidence="4" id="KW-0812">Transmembrane</keyword>
<comment type="pathway">
    <text evidence="1 10">Protein modification; protein glycosylation.</text>
</comment>
<evidence type="ECO:0000256" key="4">
    <source>
        <dbReference type="ARBA" id="ARBA00022692"/>
    </source>
</evidence>